<dbReference type="Proteomes" id="UP000663829">
    <property type="component" value="Unassembled WGS sequence"/>
</dbReference>
<proteinExistence type="predicted"/>
<feature type="domain" description="Coiled-coil-domain-containing protein 138 coiled-coil" evidence="4">
    <location>
        <begin position="143"/>
        <end position="198"/>
    </location>
</feature>
<evidence type="ECO:0000259" key="4">
    <source>
        <dbReference type="Pfam" id="PF21037"/>
    </source>
</evidence>
<dbReference type="Pfam" id="PF21035">
    <property type="entry name" value="CCDC138_C"/>
    <property type="match status" value="1"/>
</dbReference>
<evidence type="ECO:0000256" key="2">
    <source>
        <dbReference type="SAM" id="MobiDB-lite"/>
    </source>
</evidence>
<keyword evidence="7" id="KW-1185">Reference proteome</keyword>
<evidence type="ECO:0000256" key="1">
    <source>
        <dbReference type="SAM" id="Coils"/>
    </source>
</evidence>
<evidence type="ECO:0000313" key="6">
    <source>
        <dbReference type="EMBL" id="CAF3742197.1"/>
    </source>
</evidence>
<feature type="coiled-coil region" evidence="1">
    <location>
        <begin position="77"/>
        <end position="193"/>
    </location>
</feature>
<accession>A0A814EJZ6</accession>
<dbReference type="InterPro" id="IPR048750">
    <property type="entry name" value="CCDC138_C"/>
</dbReference>
<gene>
    <name evidence="5" type="ORF">GPM918_LOCUS12131</name>
    <name evidence="6" type="ORF">SRO942_LOCUS12132</name>
</gene>
<feature type="domain" description="Coiled-coil" evidence="3">
    <location>
        <begin position="309"/>
        <end position="577"/>
    </location>
</feature>
<evidence type="ECO:0000313" key="5">
    <source>
        <dbReference type="EMBL" id="CAF0969004.1"/>
    </source>
</evidence>
<comment type="caution">
    <text evidence="5">The sequence shown here is derived from an EMBL/GenBank/DDBJ whole genome shotgun (WGS) entry which is preliminary data.</text>
</comment>
<dbReference type="InterPro" id="IPR038798">
    <property type="entry name" value="CCDC138"/>
</dbReference>
<dbReference type="Pfam" id="PF21037">
    <property type="entry name" value="CCDC138_cc"/>
    <property type="match status" value="1"/>
</dbReference>
<dbReference type="OrthoDB" id="2161164at2759"/>
<feature type="region of interest" description="Disordered" evidence="2">
    <location>
        <begin position="23"/>
        <end position="58"/>
    </location>
</feature>
<organism evidence="5 7">
    <name type="scientific">Didymodactylos carnosus</name>
    <dbReference type="NCBI Taxonomy" id="1234261"/>
    <lineage>
        <taxon>Eukaryota</taxon>
        <taxon>Metazoa</taxon>
        <taxon>Spiralia</taxon>
        <taxon>Gnathifera</taxon>
        <taxon>Rotifera</taxon>
        <taxon>Eurotatoria</taxon>
        <taxon>Bdelloidea</taxon>
        <taxon>Philodinida</taxon>
        <taxon>Philodinidae</taxon>
        <taxon>Didymodactylos</taxon>
    </lineage>
</organism>
<sequence>MDKMTCYESNMSALSLLYSCDDQSSNDDNNDRISGDDDDGYNQQEQRSLGDDADIDTSFNSQHSVNEMKVKAVASVYDELNIIRQKLHAENERLKKKAFELDEWEKRVKLCIKTEIDKRLLVQKEKYENELIQYKEQLTKLIKDNKRLNDTLQVLRESNEQLKKKLYETEEINEKLKIQIKQTEKRSENLLRLNDINEQKVKDLEKVSLNSYNEKLLTIKKSQNLNECSKSTDTNQSCCRNTSIGEFCLEHNTSSKQISPINNASSSKTSSIASVDCLNFLFNWLCEITQLAMSNEWPLTSSSNELIPSNIEKYSKLLSLLADQSNYYINNSKLTLTYLKLTYLSLIYVECPTNTTTRHLYSCSYRRICEQILKPNQLKHSKITATDNDQGHSKSPCLFNDNEPLIRLYSCLIVLLTCNKIIDLISCYNQIRSDMNDVWYIDLFVSNHGHIALYRWLKPPSHHRRLIFDTIDLLLLLCTDTKSLKIFLKQLSNDTWFHLFSQLAQQCQNSHGTTATSFDLKTIEKLAILFEKLSELDDNKRYFLKYNFIYIFKEWKQKYINDSPFLVLNLKSTLLNLEQGDK</sequence>
<dbReference type="PROSITE" id="PS51257">
    <property type="entry name" value="PROKAR_LIPOPROTEIN"/>
    <property type="match status" value="1"/>
</dbReference>
<dbReference type="EMBL" id="CAJNOQ010002618">
    <property type="protein sequence ID" value="CAF0969004.1"/>
    <property type="molecule type" value="Genomic_DNA"/>
</dbReference>
<dbReference type="InterPro" id="IPR048751">
    <property type="entry name" value="CCDC138_CC"/>
</dbReference>
<evidence type="ECO:0000313" key="7">
    <source>
        <dbReference type="Proteomes" id="UP000663829"/>
    </source>
</evidence>
<name>A0A814EJZ6_9BILA</name>
<dbReference type="PANTHER" id="PTHR34523:SF1">
    <property type="entry name" value="COILED-COIL DOMAIN-CONTAINING PROTEIN 138"/>
    <property type="match status" value="1"/>
</dbReference>
<evidence type="ECO:0000259" key="3">
    <source>
        <dbReference type="Pfam" id="PF21035"/>
    </source>
</evidence>
<dbReference type="AlphaFoldDB" id="A0A814EJZ6"/>
<dbReference type="Proteomes" id="UP000681722">
    <property type="component" value="Unassembled WGS sequence"/>
</dbReference>
<keyword evidence="1" id="KW-0175">Coiled coil</keyword>
<reference evidence="5" key="1">
    <citation type="submission" date="2021-02" db="EMBL/GenBank/DDBJ databases">
        <authorList>
            <person name="Nowell W R."/>
        </authorList>
    </citation>
    <scope>NUCLEOTIDE SEQUENCE</scope>
</reference>
<protein>
    <submittedName>
        <fullName evidence="5">Uncharacterized protein</fullName>
    </submittedName>
</protein>
<dbReference type="EMBL" id="CAJOBC010002618">
    <property type="protein sequence ID" value="CAF3742197.1"/>
    <property type="molecule type" value="Genomic_DNA"/>
</dbReference>
<dbReference type="PANTHER" id="PTHR34523">
    <property type="entry name" value="COILED-COIL DOMAIN-CONTAINING PROTEIN 138"/>
    <property type="match status" value="1"/>
</dbReference>